<evidence type="ECO:0000256" key="6">
    <source>
        <dbReference type="SAM" id="Phobius"/>
    </source>
</evidence>
<keyword evidence="2" id="KW-0813">Transport</keyword>
<evidence type="ECO:0000259" key="7">
    <source>
        <dbReference type="PROSITE" id="PS50850"/>
    </source>
</evidence>
<dbReference type="InterPro" id="IPR052983">
    <property type="entry name" value="MFS_Riboflavin_Transporter"/>
</dbReference>
<keyword evidence="5 6" id="KW-0472">Membrane</keyword>
<dbReference type="PANTHER" id="PTHR43385:SF1">
    <property type="entry name" value="RIBOFLAVIN TRANSPORTER RIBJ"/>
    <property type="match status" value="1"/>
</dbReference>
<dbReference type="SUPFAM" id="SSF103473">
    <property type="entry name" value="MFS general substrate transporter"/>
    <property type="match status" value="1"/>
</dbReference>
<reference evidence="8" key="1">
    <citation type="submission" date="2021-01" db="EMBL/GenBank/DDBJ databases">
        <authorList>
            <person name="Corre E."/>
            <person name="Pelletier E."/>
            <person name="Niang G."/>
            <person name="Scheremetjew M."/>
            <person name="Finn R."/>
            <person name="Kale V."/>
            <person name="Holt S."/>
            <person name="Cochrane G."/>
            <person name="Meng A."/>
            <person name="Brown T."/>
            <person name="Cohen L."/>
        </authorList>
    </citation>
    <scope>NUCLEOTIDE SEQUENCE</scope>
    <source>
        <strain evidence="8">CCMP2877</strain>
    </source>
</reference>
<proteinExistence type="predicted"/>
<sequence length="455" mass="48345">MAARSKAASQKLTAAKQVDVSALAKRGGGAVATAPASPPIAGVLSVVGGVLVHLTLGTIYCFGNFISYMPKSMYFFDGEMHEGNPHALLVLPITMLFQCFGLPLGAILQKRMSPSKVALLGAWIMAAGVYLSSYATDLTTFMIGYSVLFGIGIGMAYTSAWVEGWKWFPRRRGLVSGSVLTGFGAGGFFFNKIGTSLVNPDNMQTIDGVFPDAVYSRWPLMLRSLAIIYAVLAAVGAFLIRTPPKGYAVEAAPGAADAPAVKSLTVKEAVATKQFWMIWACIFMSVCGCLNVSSNYKYLGSAYEHLNDDAFLSLAGGLSALANAAGRLFWGSQADAHGFKKPVMALTALQALLYPLYKVSTHSRKTYMLATMLVFFCLGGNFSIFPGVMPKIFGPENGAAIYSVIYSAFGSTAVASFFLAKELIAKFGWQMSFNALGGMSLVAMLIGGAFQPIAL</sequence>
<accession>A0A7S1XR46</accession>
<feature type="domain" description="Major facilitator superfamily (MFS) profile" evidence="7">
    <location>
        <begin position="277"/>
        <end position="455"/>
    </location>
</feature>
<feature type="transmembrane region" description="Helical" evidence="6">
    <location>
        <begin position="43"/>
        <end position="66"/>
    </location>
</feature>
<feature type="transmembrane region" description="Helical" evidence="6">
    <location>
        <begin position="276"/>
        <end position="298"/>
    </location>
</feature>
<feature type="transmembrane region" description="Helical" evidence="6">
    <location>
        <begin position="367"/>
        <end position="388"/>
    </location>
</feature>
<protein>
    <recommendedName>
        <fullName evidence="7">Major facilitator superfamily (MFS) profile domain-containing protein</fullName>
    </recommendedName>
</protein>
<feature type="transmembrane region" description="Helical" evidence="6">
    <location>
        <begin position="310"/>
        <end position="330"/>
    </location>
</feature>
<dbReference type="GO" id="GO:0016020">
    <property type="term" value="C:membrane"/>
    <property type="evidence" value="ECO:0007669"/>
    <property type="project" value="UniProtKB-SubCell"/>
</dbReference>
<dbReference type="PROSITE" id="PS50850">
    <property type="entry name" value="MFS"/>
    <property type="match status" value="1"/>
</dbReference>
<dbReference type="Pfam" id="PF07690">
    <property type="entry name" value="MFS_1"/>
    <property type="match status" value="2"/>
</dbReference>
<organism evidence="8">
    <name type="scientific">Phaeomonas parva</name>
    <dbReference type="NCBI Taxonomy" id="124430"/>
    <lineage>
        <taxon>Eukaryota</taxon>
        <taxon>Sar</taxon>
        <taxon>Stramenopiles</taxon>
        <taxon>Ochrophyta</taxon>
        <taxon>Pinguiophyceae</taxon>
        <taxon>Pinguiochrysidales</taxon>
        <taxon>Pinguiochrysidaceae</taxon>
        <taxon>Phaeomonas</taxon>
    </lineage>
</organism>
<evidence type="ECO:0000256" key="3">
    <source>
        <dbReference type="ARBA" id="ARBA00022692"/>
    </source>
</evidence>
<dbReference type="InterPro" id="IPR020846">
    <property type="entry name" value="MFS_dom"/>
</dbReference>
<feature type="transmembrane region" description="Helical" evidence="6">
    <location>
        <begin position="117"/>
        <end position="136"/>
    </location>
</feature>
<evidence type="ECO:0000256" key="1">
    <source>
        <dbReference type="ARBA" id="ARBA00004141"/>
    </source>
</evidence>
<gene>
    <name evidence="8" type="ORF">PPAR1163_LOCUS11235</name>
</gene>
<dbReference type="InterPro" id="IPR036259">
    <property type="entry name" value="MFS_trans_sf"/>
</dbReference>
<feature type="transmembrane region" description="Helical" evidence="6">
    <location>
        <begin position="142"/>
        <end position="162"/>
    </location>
</feature>
<feature type="transmembrane region" description="Helical" evidence="6">
    <location>
        <begin position="86"/>
        <end position="105"/>
    </location>
</feature>
<dbReference type="EMBL" id="HBGJ01017491">
    <property type="protein sequence ID" value="CAD9252871.1"/>
    <property type="molecule type" value="Transcribed_RNA"/>
</dbReference>
<keyword evidence="4 6" id="KW-1133">Transmembrane helix</keyword>
<feature type="transmembrane region" description="Helical" evidence="6">
    <location>
        <begin position="174"/>
        <end position="193"/>
    </location>
</feature>
<evidence type="ECO:0000313" key="8">
    <source>
        <dbReference type="EMBL" id="CAD9252871.1"/>
    </source>
</evidence>
<feature type="transmembrane region" description="Helical" evidence="6">
    <location>
        <begin position="432"/>
        <end position="454"/>
    </location>
</feature>
<feature type="transmembrane region" description="Helical" evidence="6">
    <location>
        <begin position="400"/>
        <end position="420"/>
    </location>
</feature>
<dbReference type="Gene3D" id="1.20.1250.20">
    <property type="entry name" value="MFS general substrate transporter like domains"/>
    <property type="match status" value="2"/>
</dbReference>
<feature type="transmembrane region" description="Helical" evidence="6">
    <location>
        <begin position="220"/>
        <end position="240"/>
    </location>
</feature>
<evidence type="ECO:0000256" key="2">
    <source>
        <dbReference type="ARBA" id="ARBA00022448"/>
    </source>
</evidence>
<name>A0A7S1XR46_9STRA</name>
<evidence type="ECO:0000256" key="5">
    <source>
        <dbReference type="ARBA" id="ARBA00023136"/>
    </source>
</evidence>
<dbReference type="PANTHER" id="PTHR43385">
    <property type="entry name" value="RIBOFLAVIN TRANSPORTER RIBJ"/>
    <property type="match status" value="1"/>
</dbReference>
<comment type="subcellular location">
    <subcellularLocation>
        <location evidence="1">Membrane</location>
        <topology evidence="1">Multi-pass membrane protein</topology>
    </subcellularLocation>
</comment>
<dbReference type="GO" id="GO:0022857">
    <property type="term" value="F:transmembrane transporter activity"/>
    <property type="evidence" value="ECO:0007669"/>
    <property type="project" value="InterPro"/>
</dbReference>
<keyword evidence="3 6" id="KW-0812">Transmembrane</keyword>
<dbReference type="AlphaFoldDB" id="A0A7S1XR46"/>
<dbReference type="InterPro" id="IPR011701">
    <property type="entry name" value="MFS"/>
</dbReference>
<evidence type="ECO:0000256" key="4">
    <source>
        <dbReference type="ARBA" id="ARBA00022989"/>
    </source>
</evidence>